<reference evidence="4 5" key="1">
    <citation type="submission" date="2019-03" db="EMBL/GenBank/DDBJ databases">
        <title>Genomic Encyclopedia of Type Strains, Phase IV (KMG-IV): sequencing the most valuable type-strain genomes for metagenomic binning, comparative biology and taxonomic classification.</title>
        <authorList>
            <person name="Goeker M."/>
        </authorList>
    </citation>
    <scope>NUCLEOTIDE SEQUENCE [LARGE SCALE GENOMIC DNA]</scope>
    <source>
        <strain evidence="4 5">DSM 26752</strain>
    </source>
</reference>
<gene>
    <name evidence="4" type="ORF">EDD65_10770</name>
</gene>
<dbReference type="Pfam" id="PF03109">
    <property type="entry name" value="ABC1"/>
    <property type="match status" value="1"/>
</dbReference>
<sequence length="535" mass="60272">MILQGVLLNMDNDYTKKRLREIISVSIRHGFKSGIGDPKELRLVLEELGPTFVKIGQILSTRPDILPIEYVEEFQKLQDNVKPLDFTITQKVIEEELKGSINAIFMEFNKTPIASASLAEVYLAKLNTGEDVVIKVQRPLVKERMLADIQILKKLAPFINFTATGEIVDAKEVVEELSVAAQKELNFIEEMNNIIKFAENNKDVKFITCPKVYKEYCTDKILVMDYISGIKIDDVDELLEQGYDIHDIAIKLTYHYFKQVFEDGFFHADPHPGNILIHENTIGYIDFGLMGNLDFNLKKKLNQILEGAATGNINLITKSVLKIGIIKAPIDTNKLYDDIEIMYTNYIDKSIHDYDLPQILEQIMIICKENNISMPKDITLLIKGMMTLQGLLAKIDKTLTIMDIAIPYFKEQILKNKLRNIDLKEITMYVYTSVKSSLDLSTKVLELVNTALAGRLKLNLKHQNIEDGLNEINKMINRLIFAIVVAGLLVSSSLVINANVGLKIYGISAIGIIGYLGAGIAGILLLISIFRSGKL</sequence>
<keyword evidence="5" id="KW-1185">Reference proteome</keyword>
<keyword evidence="2" id="KW-0472">Membrane</keyword>
<dbReference type="PANTHER" id="PTHR10566:SF113">
    <property type="entry name" value="PROTEIN ACTIVITY OF BC1 COMPLEX KINASE 7, CHLOROPLASTIC"/>
    <property type="match status" value="1"/>
</dbReference>
<dbReference type="CDD" id="cd05121">
    <property type="entry name" value="ABC1_ADCK3-like"/>
    <property type="match status" value="1"/>
</dbReference>
<protein>
    <submittedName>
        <fullName evidence="4">Ubiquinone biosynthesis protein</fullName>
    </submittedName>
</protein>
<dbReference type="GO" id="GO:0004672">
    <property type="term" value="F:protein kinase activity"/>
    <property type="evidence" value="ECO:0007669"/>
    <property type="project" value="InterPro"/>
</dbReference>
<dbReference type="SUPFAM" id="SSF56112">
    <property type="entry name" value="Protein kinase-like (PK-like)"/>
    <property type="match status" value="1"/>
</dbReference>
<evidence type="ECO:0000256" key="1">
    <source>
        <dbReference type="ARBA" id="ARBA00009670"/>
    </source>
</evidence>
<dbReference type="InterPro" id="IPR000719">
    <property type="entry name" value="Prot_kinase_dom"/>
</dbReference>
<dbReference type="RefSeq" id="WP_237722286.1">
    <property type="nucleotide sequence ID" value="NZ_CP068564.1"/>
</dbReference>
<dbReference type="Proteomes" id="UP000294567">
    <property type="component" value="Unassembled WGS sequence"/>
</dbReference>
<evidence type="ECO:0000313" key="5">
    <source>
        <dbReference type="Proteomes" id="UP000294567"/>
    </source>
</evidence>
<name>A0A4R3KTQ7_9FIRM</name>
<dbReference type="InterPro" id="IPR004147">
    <property type="entry name" value="ABC1_dom"/>
</dbReference>
<feature type="transmembrane region" description="Helical" evidence="2">
    <location>
        <begin position="504"/>
        <end position="530"/>
    </location>
</feature>
<keyword evidence="2" id="KW-0812">Transmembrane</keyword>
<dbReference type="Gene3D" id="1.10.510.10">
    <property type="entry name" value="Transferase(Phosphotransferase) domain 1"/>
    <property type="match status" value="1"/>
</dbReference>
<evidence type="ECO:0000313" key="4">
    <source>
        <dbReference type="EMBL" id="TCS88717.1"/>
    </source>
</evidence>
<evidence type="ECO:0000256" key="2">
    <source>
        <dbReference type="SAM" id="Phobius"/>
    </source>
</evidence>
<accession>A0A4R3KTQ7</accession>
<comment type="similarity">
    <text evidence="1">Belongs to the protein kinase superfamily. ADCK protein kinase family.</text>
</comment>
<dbReference type="InterPro" id="IPR011009">
    <property type="entry name" value="Kinase-like_dom_sf"/>
</dbReference>
<dbReference type="AlphaFoldDB" id="A0A4R3KTQ7"/>
<dbReference type="EMBL" id="SMAE01000007">
    <property type="protein sequence ID" value="TCS88717.1"/>
    <property type="molecule type" value="Genomic_DNA"/>
</dbReference>
<feature type="domain" description="Protein kinase" evidence="3">
    <location>
        <begin position="90"/>
        <end position="432"/>
    </location>
</feature>
<keyword evidence="4" id="KW-0830">Ubiquinone</keyword>
<comment type="caution">
    <text evidence="4">The sequence shown here is derived from an EMBL/GenBank/DDBJ whole genome shotgun (WGS) entry which is preliminary data.</text>
</comment>
<proteinExistence type="inferred from homology"/>
<organism evidence="4 5">
    <name type="scientific">Keratinibaculum paraultunense</name>
    <dbReference type="NCBI Taxonomy" id="1278232"/>
    <lineage>
        <taxon>Bacteria</taxon>
        <taxon>Bacillati</taxon>
        <taxon>Bacillota</taxon>
        <taxon>Tissierellia</taxon>
        <taxon>Tissierellales</taxon>
        <taxon>Tepidimicrobiaceae</taxon>
        <taxon>Keratinibaculum</taxon>
    </lineage>
</organism>
<keyword evidence="2" id="KW-1133">Transmembrane helix</keyword>
<evidence type="ECO:0000259" key="3">
    <source>
        <dbReference type="PROSITE" id="PS50011"/>
    </source>
</evidence>
<dbReference type="InterPro" id="IPR050154">
    <property type="entry name" value="UbiB_kinase"/>
</dbReference>
<dbReference type="PANTHER" id="PTHR10566">
    <property type="entry name" value="CHAPERONE-ACTIVITY OF BC1 COMPLEX CABC1 -RELATED"/>
    <property type="match status" value="1"/>
</dbReference>
<dbReference type="GO" id="GO:0005524">
    <property type="term" value="F:ATP binding"/>
    <property type="evidence" value="ECO:0007669"/>
    <property type="project" value="InterPro"/>
</dbReference>
<dbReference type="PROSITE" id="PS50011">
    <property type="entry name" value="PROTEIN_KINASE_DOM"/>
    <property type="match status" value="1"/>
</dbReference>
<feature type="transmembrane region" description="Helical" evidence="2">
    <location>
        <begin position="479"/>
        <end position="498"/>
    </location>
</feature>